<dbReference type="InterPro" id="IPR037294">
    <property type="entry name" value="ABC_BtuC-like"/>
</dbReference>
<dbReference type="CDD" id="cd06550">
    <property type="entry name" value="TM_ABC_iron-siderophores_like"/>
    <property type="match status" value="1"/>
</dbReference>
<keyword evidence="6 8" id="KW-1133">Transmembrane helix</keyword>
<comment type="caution">
    <text evidence="9">The sequence shown here is derived from an EMBL/GenBank/DDBJ whole genome shotgun (WGS) entry which is preliminary data.</text>
</comment>
<feature type="transmembrane region" description="Helical" evidence="8">
    <location>
        <begin position="211"/>
        <end position="229"/>
    </location>
</feature>
<comment type="similarity">
    <text evidence="2">Belongs to the binding-protein-dependent transport system permease family. FecCD subfamily.</text>
</comment>
<dbReference type="SUPFAM" id="SSF81345">
    <property type="entry name" value="ABC transporter involved in vitamin B12 uptake, BtuC"/>
    <property type="match status" value="1"/>
</dbReference>
<accession>A0A4U1BU04</accession>
<evidence type="ECO:0000256" key="3">
    <source>
        <dbReference type="ARBA" id="ARBA00022448"/>
    </source>
</evidence>
<dbReference type="Proteomes" id="UP000305675">
    <property type="component" value="Unassembled WGS sequence"/>
</dbReference>
<dbReference type="RefSeq" id="WP_136861837.1">
    <property type="nucleotide sequence ID" value="NZ_SWCJ01000001.1"/>
</dbReference>
<keyword evidence="4" id="KW-1003">Cell membrane</keyword>
<evidence type="ECO:0000256" key="8">
    <source>
        <dbReference type="SAM" id="Phobius"/>
    </source>
</evidence>
<evidence type="ECO:0000256" key="1">
    <source>
        <dbReference type="ARBA" id="ARBA00004651"/>
    </source>
</evidence>
<dbReference type="Gene3D" id="1.10.3470.10">
    <property type="entry name" value="ABC transporter involved in vitamin B12 uptake, BtuC"/>
    <property type="match status" value="1"/>
</dbReference>
<evidence type="ECO:0000313" key="10">
    <source>
        <dbReference type="Proteomes" id="UP000305675"/>
    </source>
</evidence>
<proteinExistence type="inferred from homology"/>
<protein>
    <submittedName>
        <fullName evidence="9">Iron ABC transporter permease</fullName>
    </submittedName>
</protein>
<dbReference type="PANTHER" id="PTHR30472:SF70">
    <property type="entry name" value="MOLYBDATE IMPORT SYSTEM PERMEASE PROTEIN MOLB"/>
    <property type="match status" value="1"/>
</dbReference>
<feature type="transmembrane region" description="Helical" evidence="8">
    <location>
        <begin position="106"/>
        <end position="125"/>
    </location>
</feature>
<dbReference type="FunFam" id="1.10.3470.10:FF:000001">
    <property type="entry name" value="Vitamin B12 ABC transporter permease BtuC"/>
    <property type="match status" value="1"/>
</dbReference>
<dbReference type="InterPro" id="IPR000522">
    <property type="entry name" value="ABC_transptr_permease_BtuC"/>
</dbReference>
<comment type="subcellular location">
    <subcellularLocation>
        <location evidence="1">Cell membrane</location>
        <topology evidence="1">Multi-pass membrane protein</topology>
    </subcellularLocation>
</comment>
<feature type="transmembrane region" description="Helical" evidence="8">
    <location>
        <begin position="131"/>
        <end position="150"/>
    </location>
</feature>
<sequence length="349" mass="36806">MQARLKLSQLSSLLLLTTIIAIAALLCGRFGVTAADSLSTLSRLPEVLWALITGSPLPVDLSPEQQVILLVRLPRLLMALLIGAGLAMAGTLYQGVFRNPLVSPDILGVTSGCMFGAALGLLLPFSSWLTVQVLAFGFGLAAAAIAITMAKKVGNNSLLVMIMTGIIVGSLFGAALMILKILADPYGQLPAIVFWLMGSLSTSSWGSVGKLLPAIIIGYLIAHLLRYQLNVLCLGDKQSQSLGLSPARLRLILTVISSFVVAACVSVVGQVAWIGLVVPHMVRTLTGADHLKLLPLSTLTGACFMVVADGIARSSFSMELPVGIVTSIIGAPLFAYLLYRTSWHRGHHA</sequence>
<evidence type="ECO:0000256" key="2">
    <source>
        <dbReference type="ARBA" id="ARBA00007935"/>
    </source>
</evidence>
<dbReference type="EMBL" id="SWCJ01000001">
    <property type="protein sequence ID" value="TKB58689.1"/>
    <property type="molecule type" value="Genomic_DNA"/>
</dbReference>
<organism evidence="9 10">
    <name type="scientific">Ferrimonas aestuarii</name>
    <dbReference type="NCBI Taxonomy" id="2569539"/>
    <lineage>
        <taxon>Bacteria</taxon>
        <taxon>Pseudomonadati</taxon>
        <taxon>Pseudomonadota</taxon>
        <taxon>Gammaproteobacteria</taxon>
        <taxon>Alteromonadales</taxon>
        <taxon>Ferrimonadaceae</taxon>
        <taxon>Ferrimonas</taxon>
    </lineage>
</organism>
<evidence type="ECO:0000256" key="5">
    <source>
        <dbReference type="ARBA" id="ARBA00022692"/>
    </source>
</evidence>
<feature type="transmembrane region" description="Helical" evidence="8">
    <location>
        <begin position="249"/>
        <end position="278"/>
    </location>
</feature>
<reference evidence="9 10" key="1">
    <citation type="submission" date="2019-04" db="EMBL/GenBank/DDBJ databases">
        <authorList>
            <person name="Hwang J.C."/>
        </authorList>
    </citation>
    <scope>NUCLEOTIDE SEQUENCE [LARGE SCALE GENOMIC DNA]</scope>
    <source>
        <strain evidence="9 10">IMCC35002</strain>
    </source>
</reference>
<dbReference type="PANTHER" id="PTHR30472">
    <property type="entry name" value="FERRIC ENTEROBACTIN TRANSPORT SYSTEM PERMEASE PROTEIN"/>
    <property type="match status" value="1"/>
</dbReference>
<dbReference type="OrthoDB" id="9055647at2"/>
<gene>
    <name evidence="9" type="ORF">FCL42_02780</name>
</gene>
<keyword evidence="7 8" id="KW-0472">Membrane</keyword>
<name>A0A4U1BU04_9GAMM</name>
<evidence type="ECO:0000256" key="6">
    <source>
        <dbReference type="ARBA" id="ARBA00022989"/>
    </source>
</evidence>
<keyword evidence="5 8" id="KW-0812">Transmembrane</keyword>
<dbReference type="GO" id="GO:0033214">
    <property type="term" value="P:siderophore-iron import into cell"/>
    <property type="evidence" value="ECO:0007669"/>
    <property type="project" value="TreeGrafter"/>
</dbReference>
<feature type="transmembrane region" description="Helical" evidence="8">
    <location>
        <begin position="157"/>
        <end position="179"/>
    </location>
</feature>
<keyword evidence="3" id="KW-0813">Transport</keyword>
<dbReference type="GO" id="GO:0005886">
    <property type="term" value="C:plasma membrane"/>
    <property type="evidence" value="ECO:0007669"/>
    <property type="project" value="UniProtKB-SubCell"/>
</dbReference>
<dbReference type="Pfam" id="PF01032">
    <property type="entry name" value="FecCD"/>
    <property type="match status" value="1"/>
</dbReference>
<dbReference type="AlphaFoldDB" id="A0A4U1BU04"/>
<feature type="transmembrane region" description="Helical" evidence="8">
    <location>
        <begin position="320"/>
        <end position="339"/>
    </location>
</feature>
<evidence type="ECO:0000313" key="9">
    <source>
        <dbReference type="EMBL" id="TKB58689.1"/>
    </source>
</evidence>
<keyword evidence="10" id="KW-1185">Reference proteome</keyword>
<dbReference type="GO" id="GO:0022857">
    <property type="term" value="F:transmembrane transporter activity"/>
    <property type="evidence" value="ECO:0007669"/>
    <property type="project" value="InterPro"/>
</dbReference>
<feature type="transmembrane region" description="Helical" evidence="8">
    <location>
        <begin position="76"/>
        <end position="94"/>
    </location>
</feature>
<evidence type="ECO:0000256" key="7">
    <source>
        <dbReference type="ARBA" id="ARBA00023136"/>
    </source>
</evidence>
<evidence type="ECO:0000256" key="4">
    <source>
        <dbReference type="ARBA" id="ARBA00022475"/>
    </source>
</evidence>